<reference evidence="3 4" key="1">
    <citation type="submission" date="2020-08" db="EMBL/GenBank/DDBJ databases">
        <title>Aquariorum lacteus gen. nov., sp. nov., a new member of the family Comamonadaceae, isolated from freshwater aquarium.</title>
        <authorList>
            <person name="Chun S.-J."/>
        </authorList>
    </citation>
    <scope>NUCLEOTIDE SEQUENCE [LARGE SCALE GENOMIC DNA]</scope>
    <source>
        <strain evidence="3 4">SJAQ100</strain>
    </source>
</reference>
<keyword evidence="2" id="KW-0812">Transmembrane</keyword>
<dbReference type="EMBL" id="JACIVI010000001">
    <property type="protein sequence ID" value="MBB1161420.1"/>
    <property type="molecule type" value="Genomic_DNA"/>
</dbReference>
<gene>
    <name evidence="3" type="primary">ccoS</name>
    <name evidence="3" type="ORF">H4F90_05435</name>
</gene>
<feature type="region of interest" description="Disordered" evidence="1">
    <location>
        <begin position="40"/>
        <end position="71"/>
    </location>
</feature>
<feature type="compositionally biased region" description="Low complexity" evidence="1">
    <location>
        <begin position="51"/>
        <end position="62"/>
    </location>
</feature>
<dbReference type="RefSeq" id="WP_182662191.1">
    <property type="nucleotide sequence ID" value="NZ_JACIVI010000001.1"/>
</dbReference>
<organism evidence="3 4">
    <name type="scientific">Aquariibacter albus</name>
    <dbReference type="NCBI Taxonomy" id="2759899"/>
    <lineage>
        <taxon>Bacteria</taxon>
        <taxon>Pseudomonadati</taxon>
        <taxon>Pseudomonadota</taxon>
        <taxon>Betaproteobacteria</taxon>
        <taxon>Burkholderiales</taxon>
        <taxon>Sphaerotilaceae</taxon>
        <taxon>Aquariibacter</taxon>
    </lineage>
</organism>
<dbReference type="InterPro" id="IPR004714">
    <property type="entry name" value="Cyt_oxidase_maturation_cbb3"/>
</dbReference>
<keyword evidence="4" id="KW-1185">Reference proteome</keyword>
<evidence type="ECO:0000313" key="3">
    <source>
        <dbReference type="EMBL" id="MBB1161420.1"/>
    </source>
</evidence>
<proteinExistence type="predicted"/>
<protein>
    <submittedName>
        <fullName evidence="3">Cbb3-type cytochrome oxidase assembly protein CcoS</fullName>
    </submittedName>
</protein>
<comment type="caution">
    <text evidence="3">The sequence shown here is derived from an EMBL/GenBank/DDBJ whole genome shotgun (WGS) entry which is preliminary data.</text>
</comment>
<keyword evidence="2" id="KW-0472">Membrane</keyword>
<feature type="transmembrane region" description="Helical" evidence="2">
    <location>
        <begin position="6"/>
        <end position="26"/>
    </location>
</feature>
<dbReference type="AlphaFoldDB" id="A0A839HPR3"/>
<dbReference type="PANTHER" id="PTHR41532:SF1">
    <property type="entry name" value="FIXS PROTEIN"/>
    <property type="match status" value="1"/>
</dbReference>
<dbReference type="NCBIfam" id="TIGR00847">
    <property type="entry name" value="ccoS"/>
    <property type="match status" value="1"/>
</dbReference>
<keyword evidence="2" id="KW-1133">Transmembrane helix</keyword>
<evidence type="ECO:0000313" key="4">
    <source>
        <dbReference type="Proteomes" id="UP000586093"/>
    </source>
</evidence>
<evidence type="ECO:0000256" key="2">
    <source>
        <dbReference type="SAM" id="Phobius"/>
    </source>
</evidence>
<dbReference type="PANTHER" id="PTHR41532">
    <property type="entry name" value="FIXS PROTEIN"/>
    <property type="match status" value="1"/>
</dbReference>
<dbReference type="Pfam" id="PF03597">
    <property type="entry name" value="FixS"/>
    <property type="match status" value="1"/>
</dbReference>
<name>A0A839HPR3_9BURK</name>
<sequence length="71" mass="7588">MDILYLLLPLSVLLVLGLIALFAWALHGGQFDDLEREGLRLMEAPDPPAPAAARAPEAAKPPARSPDQDGD</sequence>
<accession>A0A839HPR3</accession>
<evidence type="ECO:0000256" key="1">
    <source>
        <dbReference type="SAM" id="MobiDB-lite"/>
    </source>
</evidence>
<dbReference type="Proteomes" id="UP000586093">
    <property type="component" value="Unassembled WGS sequence"/>
</dbReference>